<evidence type="ECO:0000256" key="1">
    <source>
        <dbReference type="ARBA" id="ARBA00023015"/>
    </source>
</evidence>
<keyword evidence="6" id="KW-1185">Reference proteome</keyword>
<reference evidence="5 6" key="1">
    <citation type="submission" date="2018-08" db="EMBL/GenBank/DDBJ databases">
        <title>A genome reference for cultivated species of the human gut microbiota.</title>
        <authorList>
            <person name="Zou Y."/>
            <person name="Xue W."/>
            <person name="Luo G."/>
        </authorList>
    </citation>
    <scope>NUCLEOTIDE SEQUENCE [LARGE SCALE GENOMIC DNA]</scope>
    <source>
        <strain evidence="5 6">AF35-6BH</strain>
    </source>
</reference>
<name>A0A415P825_9FIRM</name>
<dbReference type="PANTHER" id="PTHR43280:SF2">
    <property type="entry name" value="HTH-TYPE TRANSCRIPTIONAL REGULATOR EXSA"/>
    <property type="match status" value="1"/>
</dbReference>
<dbReference type="AlphaFoldDB" id="A0A415P825"/>
<feature type="domain" description="HTH araC/xylS-type" evidence="4">
    <location>
        <begin position="182"/>
        <end position="280"/>
    </location>
</feature>
<dbReference type="Pfam" id="PF12833">
    <property type="entry name" value="HTH_18"/>
    <property type="match status" value="2"/>
</dbReference>
<sequence length="397" mass="47204">MWYQKDWFTGGNYYNLKEKQVHVEELVIMQPVEQEFHETTHMYYVRSGKASLWINGSKHRIQEGSFFCLYMHHFYKIDEIEKPISCIRVSFHIGLFMFLCFEQHEQDENEKLMYGVPTVFVLKEQEKKRVLKVLEDLLMEKQEDLFLHYNMNIYLAMQLHALYCRYAMHRNRKEMIKKGDVWEVIQRVILDTSKTVPLKEYAKAVHLTPVTLNRQIAKASGYTFFQLQKMGKVFNACALLHFPDLSIQYISDCLGFNTVEDFHRVFKRYMQVSVREYQTANIGSGIQMQIQEESLQILIYLFLNFNHSITLQDMERDLLKKTYVIERRVKESFGKSVQELLEEIRIHIACSYLVATTKSITEILTAVGFGSNSSFQRSFYKYMNQTPKDFRESIRTK</sequence>
<keyword evidence="3" id="KW-0804">Transcription</keyword>
<evidence type="ECO:0000313" key="5">
    <source>
        <dbReference type="EMBL" id="RHM08865.1"/>
    </source>
</evidence>
<dbReference type="Proteomes" id="UP000284868">
    <property type="component" value="Unassembled WGS sequence"/>
</dbReference>
<dbReference type="PROSITE" id="PS01124">
    <property type="entry name" value="HTH_ARAC_FAMILY_2"/>
    <property type="match status" value="2"/>
</dbReference>
<dbReference type="OrthoDB" id="1648790at2"/>
<dbReference type="RefSeq" id="WP_118365733.1">
    <property type="nucleotide sequence ID" value="NZ_CAJKGD010000001.1"/>
</dbReference>
<dbReference type="InterPro" id="IPR037923">
    <property type="entry name" value="HTH-like"/>
</dbReference>
<gene>
    <name evidence="5" type="ORF">DWZ83_07765</name>
</gene>
<feature type="domain" description="HTH araC/xylS-type" evidence="4">
    <location>
        <begin position="295"/>
        <end position="393"/>
    </location>
</feature>
<dbReference type="GO" id="GO:0003700">
    <property type="term" value="F:DNA-binding transcription factor activity"/>
    <property type="evidence" value="ECO:0007669"/>
    <property type="project" value="InterPro"/>
</dbReference>
<dbReference type="GO" id="GO:0043565">
    <property type="term" value="F:sequence-specific DNA binding"/>
    <property type="evidence" value="ECO:0007669"/>
    <property type="project" value="InterPro"/>
</dbReference>
<dbReference type="PANTHER" id="PTHR43280">
    <property type="entry name" value="ARAC-FAMILY TRANSCRIPTIONAL REGULATOR"/>
    <property type="match status" value="1"/>
</dbReference>
<dbReference type="SUPFAM" id="SSF46689">
    <property type="entry name" value="Homeodomain-like"/>
    <property type="match status" value="2"/>
</dbReference>
<evidence type="ECO:0000259" key="4">
    <source>
        <dbReference type="PROSITE" id="PS01124"/>
    </source>
</evidence>
<dbReference type="InterPro" id="IPR009057">
    <property type="entry name" value="Homeodomain-like_sf"/>
</dbReference>
<proteinExistence type="predicted"/>
<dbReference type="Gene3D" id="1.10.10.60">
    <property type="entry name" value="Homeodomain-like"/>
    <property type="match status" value="2"/>
</dbReference>
<accession>A0A415P825</accession>
<evidence type="ECO:0000313" key="6">
    <source>
        <dbReference type="Proteomes" id="UP000284868"/>
    </source>
</evidence>
<comment type="caution">
    <text evidence="5">The sequence shown here is derived from an EMBL/GenBank/DDBJ whole genome shotgun (WGS) entry which is preliminary data.</text>
</comment>
<evidence type="ECO:0000256" key="2">
    <source>
        <dbReference type="ARBA" id="ARBA00023125"/>
    </source>
</evidence>
<organism evidence="5 6">
    <name type="scientific">Amedibacillus dolichus</name>
    <dbReference type="NCBI Taxonomy" id="31971"/>
    <lineage>
        <taxon>Bacteria</taxon>
        <taxon>Bacillati</taxon>
        <taxon>Bacillota</taxon>
        <taxon>Erysipelotrichia</taxon>
        <taxon>Erysipelotrichales</taxon>
        <taxon>Erysipelotrichaceae</taxon>
        <taxon>Amedibacillus</taxon>
    </lineage>
</organism>
<dbReference type="SUPFAM" id="SSF51215">
    <property type="entry name" value="Regulatory protein AraC"/>
    <property type="match status" value="1"/>
</dbReference>
<keyword evidence="2" id="KW-0238">DNA-binding</keyword>
<keyword evidence="1" id="KW-0805">Transcription regulation</keyword>
<protein>
    <submittedName>
        <fullName evidence="5">AraC family transcriptional regulator</fullName>
    </submittedName>
</protein>
<dbReference type="SMART" id="SM00342">
    <property type="entry name" value="HTH_ARAC"/>
    <property type="match status" value="2"/>
</dbReference>
<dbReference type="InterPro" id="IPR018060">
    <property type="entry name" value="HTH_AraC"/>
</dbReference>
<dbReference type="EMBL" id="QRPK01000043">
    <property type="protein sequence ID" value="RHM08865.1"/>
    <property type="molecule type" value="Genomic_DNA"/>
</dbReference>
<evidence type="ECO:0000256" key="3">
    <source>
        <dbReference type="ARBA" id="ARBA00023163"/>
    </source>
</evidence>